<dbReference type="Proteomes" id="UP000318138">
    <property type="component" value="Chromosome"/>
</dbReference>
<dbReference type="KEGG" id="psua:FLK61_24760"/>
<sequence>MDYFRFFRGGSAPLSGCAEFRRGGAKLTDWSAKFSLGRAKMPAVCAKTNGLCAKKGIN</sequence>
<proteinExistence type="predicted"/>
<keyword evidence="2" id="KW-1185">Reference proteome</keyword>
<accession>A0A859F9Z8</accession>
<protein>
    <submittedName>
        <fullName evidence="1">Uncharacterized protein</fullName>
    </submittedName>
</protein>
<reference evidence="2" key="1">
    <citation type="submission" date="2019-07" db="EMBL/GenBank/DDBJ databases">
        <title>Bacillus alkalisoli sp. nov. isolated from saline soil.</title>
        <authorList>
            <person name="Sun J.-Q."/>
            <person name="Xu L."/>
        </authorList>
    </citation>
    <scope>NUCLEOTIDE SEQUENCE [LARGE SCALE GENOMIC DNA]</scope>
    <source>
        <strain evidence="2">M4U3P1</strain>
    </source>
</reference>
<dbReference type="AlphaFoldDB" id="A0A859F9Z8"/>
<dbReference type="RefSeq" id="WP_176008033.1">
    <property type="nucleotide sequence ID" value="NZ_CP041372.2"/>
</dbReference>
<gene>
    <name evidence="1" type="ORF">FLK61_24760</name>
</gene>
<dbReference type="EMBL" id="CP041372">
    <property type="protein sequence ID" value="QKS69989.1"/>
    <property type="molecule type" value="Genomic_DNA"/>
</dbReference>
<evidence type="ECO:0000313" key="2">
    <source>
        <dbReference type="Proteomes" id="UP000318138"/>
    </source>
</evidence>
<name>A0A859F9Z8_9BACI</name>
<organism evidence="1 2">
    <name type="scientific">Paenalkalicoccus suaedae</name>
    <dbReference type="NCBI Taxonomy" id="2592382"/>
    <lineage>
        <taxon>Bacteria</taxon>
        <taxon>Bacillati</taxon>
        <taxon>Bacillota</taxon>
        <taxon>Bacilli</taxon>
        <taxon>Bacillales</taxon>
        <taxon>Bacillaceae</taxon>
        <taxon>Paenalkalicoccus</taxon>
    </lineage>
</organism>
<evidence type="ECO:0000313" key="1">
    <source>
        <dbReference type="EMBL" id="QKS69989.1"/>
    </source>
</evidence>